<name>A0A6N2VI66_9FIRM</name>
<accession>A0A6N2VI66</accession>
<reference evidence="2" key="1">
    <citation type="submission" date="2019-11" db="EMBL/GenBank/DDBJ databases">
        <authorList>
            <person name="Feng L."/>
        </authorList>
    </citation>
    <scope>NUCLEOTIDE SEQUENCE</scope>
    <source>
        <strain evidence="2">AundefinedLFYP135</strain>
    </source>
</reference>
<evidence type="ECO:0000313" key="2">
    <source>
        <dbReference type="EMBL" id="VYT26746.1"/>
    </source>
</evidence>
<evidence type="ECO:0000256" key="1">
    <source>
        <dbReference type="SAM" id="SignalP"/>
    </source>
</evidence>
<proteinExistence type="predicted"/>
<dbReference type="Gene3D" id="2.160.20.110">
    <property type="match status" value="1"/>
</dbReference>
<dbReference type="EMBL" id="CACRSL010000005">
    <property type="protein sequence ID" value="VYT26746.1"/>
    <property type="molecule type" value="Genomic_DNA"/>
</dbReference>
<feature type="chain" id="PRO_5039269900" evidence="1">
    <location>
        <begin position="22"/>
        <end position="529"/>
    </location>
</feature>
<protein>
    <submittedName>
        <fullName evidence="2">The GLUG motif protein</fullName>
    </submittedName>
</protein>
<feature type="signal peptide" evidence="1">
    <location>
        <begin position="1"/>
        <end position="21"/>
    </location>
</feature>
<gene>
    <name evidence="2" type="ORF">AULFYP135_02374</name>
</gene>
<dbReference type="PROSITE" id="PS51257">
    <property type="entry name" value="PROKAR_LIPOPROTEIN"/>
    <property type="match status" value="1"/>
</dbReference>
<keyword evidence="1" id="KW-0732">Signal</keyword>
<organism evidence="2">
    <name type="scientific">uncultured Anaerotruncus sp</name>
    <dbReference type="NCBI Taxonomy" id="905011"/>
    <lineage>
        <taxon>Bacteria</taxon>
        <taxon>Bacillati</taxon>
        <taxon>Bacillota</taxon>
        <taxon>Clostridia</taxon>
        <taxon>Eubacteriales</taxon>
        <taxon>Oscillospiraceae</taxon>
        <taxon>Anaerotruncus</taxon>
        <taxon>environmental samples</taxon>
    </lineage>
</organism>
<dbReference type="AlphaFoldDB" id="A0A6N2VI66"/>
<sequence length="529" mass="57864">MKYGLRWLAAALAVSMLFTVAGCKPKDEPVNNPSQPSSQEEVTHPIDPAIQKDVDLLIARYILPYETTLRGQAFSNVSQIPDRLLYRYAMGIVDSVFVSEDFLLTDLKGENSYHAIPDDLITEIIKLDFDLDGFLYNRALYYDESQGVYDRGNWYVMEGTTEVFAREAKLLDNGDIWILVGRRAGNHDLDSVEYVFRPQKPLDLTYVDLGSIRSDGDCNYSFVSVTPRKDMEDYSKVVEISTPQQLVELSELVSSGDTTHGAYTYRLMGDIDMEGVEFRPIGILPQGDEESEGASHPFQGVFDGQGYTIKNLTIDLPDHSNVGFFAHIGEHGLVKNLNLENCVVIGGNQVGTLAGTSSGDVVQCTAEGDVKGSYEVGGLLGITYGDRLAQVSYCQFDGNVSGTQSVGGLIGGPTCADITRSYASGQIDVAASEEFENGMHIGGLVGLNNCSYIDSSFASVEIETQVLTKSVGRFLGYNNYGDVTNCFYNNGVAVRWPAASTQNTGTHQLTGFSEKEFASKLEQLIYPGK</sequence>